<dbReference type="InterPro" id="IPR032710">
    <property type="entry name" value="NTF2-like_dom_sf"/>
</dbReference>
<reference evidence="1" key="1">
    <citation type="submission" date="2022-06" db="EMBL/GenBank/DDBJ databases">
        <title>Ornithinimicrobium JY.X270.</title>
        <authorList>
            <person name="Huang Y."/>
        </authorList>
    </citation>
    <scope>NUCLEOTIDE SEQUENCE</scope>
    <source>
        <strain evidence="1">JY.X270</strain>
    </source>
</reference>
<protein>
    <recommendedName>
        <fullName evidence="3">SnoaL-like domain-containing protein</fullName>
    </recommendedName>
</protein>
<proteinExistence type="predicted"/>
<gene>
    <name evidence="1" type="ORF">NF557_09175</name>
</gene>
<dbReference type="SUPFAM" id="SSF54427">
    <property type="entry name" value="NTF2-like"/>
    <property type="match status" value="1"/>
</dbReference>
<evidence type="ECO:0000313" key="2">
    <source>
        <dbReference type="Proteomes" id="UP001056535"/>
    </source>
</evidence>
<keyword evidence="2" id="KW-1185">Reference proteome</keyword>
<dbReference type="Proteomes" id="UP001056535">
    <property type="component" value="Chromosome"/>
</dbReference>
<dbReference type="Gene3D" id="3.10.450.50">
    <property type="match status" value="1"/>
</dbReference>
<dbReference type="EMBL" id="CP099490">
    <property type="protein sequence ID" value="USQ74843.1"/>
    <property type="molecule type" value="Genomic_DNA"/>
</dbReference>
<sequence>MTIDAMQTTMTEQERMELVDRHASAEMVQDWDGTWDTLDPEGSYDYFPLGIRISGREAMQEHWRRLFGNPALKDIADTVLTRWSREEDVVLVTQAPVSMPDGTVRYSVSTALFSFRGDKVFRESVFADDLLQPLLEQMFDEEFMQLPGVSRLSQF</sequence>
<evidence type="ECO:0008006" key="3">
    <source>
        <dbReference type="Google" id="ProtNLM"/>
    </source>
</evidence>
<name>A0ABY4YDP3_9MICO</name>
<dbReference type="RefSeq" id="WP_252618900.1">
    <property type="nucleotide sequence ID" value="NZ_CP099490.1"/>
</dbReference>
<evidence type="ECO:0000313" key="1">
    <source>
        <dbReference type="EMBL" id="USQ74843.1"/>
    </source>
</evidence>
<accession>A0ABY4YDP3</accession>
<organism evidence="1 2">
    <name type="scientific">Ornithinimicrobium cryptoxanthini</name>
    <dbReference type="NCBI Taxonomy" id="2934161"/>
    <lineage>
        <taxon>Bacteria</taxon>
        <taxon>Bacillati</taxon>
        <taxon>Actinomycetota</taxon>
        <taxon>Actinomycetes</taxon>
        <taxon>Micrococcales</taxon>
        <taxon>Ornithinimicrobiaceae</taxon>
        <taxon>Ornithinimicrobium</taxon>
    </lineage>
</organism>